<dbReference type="PROSITE" id="PS00329">
    <property type="entry name" value="HSP70_2"/>
    <property type="match status" value="1"/>
</dbReference>
<dbReference type="AlphaFoldDB" id="A0A6M0CYC2"/>
<comment type="similarity">
    <text evidence="1">Belongs to the heat shock protein 70 family.</text>
</comment>
<reference evidence="4 5" key="1">
    <citation type="submission" date="2020-02" db="EMBL/GenBank/DDBJ databases">
        <title>Broccoli isolated Pseudomonas sp.</title>
        <authorList>
            <person name="Fujikawa T."/>
            <person name="Sawada H."/>
        </authorList>
    </citation>
    <scope>NUCLEOTIDE SEQUENCE [LARGE SCALE GENOMIC DNA]</scope>
    <source>
        <strain evidence="4 5">MAFF212428</strain>
    </source>
</reference>
<comment type="caution">
    <text evidence="4">The sequence shown here is derived from an EMBL/GenBank/DDBJ whole genome shotgun (WGS) entry which is preliminary data.</text>
</comment>
<dbReference type="GO" id="GO:0005524">
    <property type="term" value="F:ATP binding"/>
    <property type="evidence" value="ECO:0007669"/>
    <property type="project" value="UniProtKB-KW"/>
</dbReference>
<dbReference type="FunFam" id="3.30.420.40:FF:000144">
    <property type="entry name" value="Molecular chaperone HscC"/>
    <property type="match status" value="1"/>
</dbReference>
<evidence type="ECO:0000313" key="5">
    <source>
        <dbReference type="Proteomes" id="UP000480410"/>
    </source>
</evidence>
<dbReference type="Gene3D" id="3.90.640.10">
    <property type="entry name" value="Actin, Chain A, domain 4"/>
    <property type="match status" value="1"/>
</dbReference>
<sequence>MIVGIDLGTTHSLVAIWRHGASELVPNALGQLLTPSVVGLDDEGRVLVGQAARERLHTHPKLTTALFKRYMGSNQQVPLGGRSYRPEELSALVLKSLKEDVERAFGEPVTEAVISVPAYFSDAQRKATRVAGELAGLRVEKLINEPTAAALAYGLHQRDKETSFLVFDLGGGTFDVSILELFEGVMEVRASAGDNYLGGEDFDQVLLEHFVQCQQDHAFPGVEALLQPLRREAERVRKLLGQAQEAEFVVRLDGRQWRHRYTQEAMAELFAPLLAR</sequence>
<gene>
    <name evidence="4" type="ORF">G3435_26255</name>
</gene>
<name>A0A6M0CYC2_9PSED</name>
<dbReference type="Gene3D" id="3.30.420.40">
    <property type="match status" value="2"/>
</dbReference>
<dbReference type="GO" id="GO:0140662">
    <property type="term" value="F:ATP-dependent protein folding chaperone"/>
    <property type="evidence" value="ECO:0007669"/>
    <property type="project" value="InterPro"/>
</dbReference>
<evidence type="ECO:0000256" key="1">
    <source>
        <dbReference type="ARBA" id="ARBA00007381"/>
    </source>
</evidence>
<protein>
    <submittedName>
        <fullName evidence="4">Hsp70 family protein</fullName>
    </submittedName>
</protein>
<evidence type="ECO:0000256" key="3">
    <source>
        <dbReference type="ARBA" id="ARBA00022840"/>
    </source>
</evidence>
<dbReference type="InterPro" id="IPR043129">
    <property type="entry name" value="ATPase_NBD"/>
</dbReference>
<dbReference type="SUPFAM" id="SSF53067">
    <property type="entry name" value="Actin-like ATPase domain"/>
    <property type="match status" value="2"/>
</dbReference>
<organism evidence="4 5">
    <name type="scientific">Pseudomonas brassicae</name>
    <dbReference type="NCBI Taxonomy" id="2708063"/>
    <lineage>
        <taxon>Bacteria</taxon>
        <taxon>Pseudomonadati</taxon>
        <taxon>Pseudomonadota</taxon>
        <taxon>Gammaproteobacteria</taxon>
        <taxon>Pseudomonadales</taxon>
        <taxon>Pseudomonadaceae</taxon>
        <taxon>Pseudomonas</taxon>
    </lineage>
</organism>
<evidence type="ECO:0000313" key="4">
    <source>
        <dbReference type="EMBL" id="NER62492.1"/>
    </source>
</evidence>
<dbReference type="EMBL" id="JAAHBV010000865">
    <property type="protein sequence ID" value="NER62492.1"/>
    <property type="molecule type" value="Genomic_DNA"/>
</dbReference>
<dbReference type="Proteomes" id="UP000480410">
    <property type="component" value="Unassembled WGS sequence"/>
</dbReference>
<dbReference type="Pfam" id="PF00012">
    <property type="entry name" value="HSP70"/>
    <property type="match status" value="2"/>
</dbReference>
<keyword evidence="2" id="KW-0547">Nucleotide-binding</keyword>
<proteinExistence type="inferred from homology"/>
<dbReference type="InterPro" id="IPR013126">
    <property type="entry name" value="Hsp_70_fam"/>
</dbReference>
<dbReference type="PANTHER" id="PTHR19375">
    <property type="entry name" value="HEAT SHOCK PROTEIN 70KDA"/>
    <property type="match status" value="1"/>
</dbReference>
<dbReference type="InterPro" id="IPR018181">
    <property type="entry name" value="Heat_shock_70_CS"/>
</dbReference>
<keyword evidence="3" id="KW-0067">ATP-binding</keyword>
<accession>A0A6M0CYC2</accession>
<evidence type="ECO:0000256" key="2">
    <source>
        <dbReference type="ARBA" id="ARBA00022741"/>
    </source>
</evidence>
<dbReference type="PROSITE" id="PS00297">
    <property type="entry name" value="HSP70_1"/>
    <property type="match status" value="1"/>
</dbReference>
<dbReference type="PRINTS" id="PR00301">
    <property type="entry name" value="HEATSHOCK70"/>
</dbReference>
<feature type="non-terminal residue" evidence="4">
    <location>
        <position position="276"/>
    </location>
</feature>